<feature type="compositionally biased region" description="Basic and acidic residues" evidence="2">
    <location>
        <begin position="595"/>
        <end position="606"/>
    </location>
</feature>
<evidence type="ECO:0000313" key="3">
    <source>
        <dbReference type="EMBL" id="KAI1609817.1"/>
    </source>
</evidence>
<dbReference type="SUPFAM" id="SSF89796">
    <property type="entry name" value="CoA-transferase family III (CaiB/BaiF)"/>
    <property type="match status" value="2"/>
</dbReference>
<dbReference type="InterPro" id="IPR003673">
    <property type="entry name" value="CoA-Trfase_fam_III"/>
</dbReference>
<comment type="similarity">
    <text evidence="1">Belongs to the CoA-transferase III family.</text>
</comment>
<dbReference type="GO" id="GO:0003824">
    <property type="term" value="F:catalytic activity"/>
    <property type="evidence" value="ECO:0007669"/>
    <property type="project" value="InterPro"/>
</dbReference>
<name>A0AAN6I9P4_9EURO</name>
<dbReference type="InterPro" id="IPR052985">
    <property type="entry name" value="CoA-trans_III_biosynth/detox"/>
</dbReference>
<sequence>MTSEMSPDVLKTNGHDGGHSQAHTSLNGHSDAPYSVQEETKKIFRNGILANPRVSRFLPKECSSAESLITLTGSELPSIPINWRQAESVSALTMLEASLINVLLQRKYALPAQAVAIDTDHATLFIMSCLLWTLDPDGENTCVNGSLSPGNPSVEKYFPPYDKHRLYASLHRGVASNWVQCSDGKWFHTHGDLNPDSTLKSLGLPMDLEVSTYEDAVKNYQDAAREIPSDRLQHQVSDIYRQSGQVSLTTDEYWASEHGKANEHIDLFEIHDFPQQGDKQPPGWWPDSRHTSALRPLAGLKVVDLTRILAGPSIGRGLAELGASVMRVTAPHLPEYGILHPDTNWGKWNCHLDLNMESDRSKFRELILDADVVINGYRPGAFDKFGFGRQDVLNLCAGRERGIIYVRENCYGWNGPWQGRPGWQQISDAVTGCAHSFGQALGLDEPVTPIFPNSDYCTGLAGICGTLVALLKRGEQGGSYGVDVALNYYNQWLVRSVGTYPDDIFEQTRQETGHESFRHWHTMGHTFPRMLRSLQAGPAAQRLFKAGFFEDRDAEVALGPGKKIRVMAPVLKFDDEKVRPGYHVGTRPNGVDAARWPDDLTSERVV</sequence>
<gene>
    <name evidence="3" type="ORF">EDD36DRAFT_421897</name>
</gene>
<evidence type="ECO:0000256" key="2">
    <source>
        <dbReference type="SAM" id="MobiDB-lite"/>
    </source>
</evidence>
<dbReference type="Proteomes" id="UP001203852">
    <property type="component" value="Unassembled WGS sequence"/>
</dbReference>
<dbReference type="PANTHER" id="PTHR48229:SF2">
    <property type="entry name" value="CAIB_BAIF FAMILY PROTEIN"/>
    <property type="match status" value="1"/>
</dbReference>
<feature type="region of interest" description="Disordered" evidence="2">
    <location>
        <begin position="1"/>
        <end position="33"/>
    </location>
</feature>
<dbReference type="EMBL" id="MU404359">
    <property type="protein sequence ID" value="KAI1609817.1"/>
    <property type="molecule type" value="Genomic_DNA"/>
</dbReference>
<proteinExistence type="inferred from homology"/>
<organism evidence="3 4">
    <name type="scientific">Exophiala viscosa</name>
    <dbReference type="NCBI Taxonomy" id="2486360"/>
    <lineage>
        <taxon>Eukaryota</taxon>
        <taxon>Fungi</taxon>
        <taxon>Dikarya</taxon>
        <taxon>Ascomycota</taxon>
        <taxon>Pezizomycotina</taxon>
        <taxon>Eurotiomycetes</taxon>
        <taxon>Chaetothyriomycetidae</taxon>
        <taxon>Chaetothyriales</taxon>
        <taxon>Herpotrichiellaceae</taxon>
        <taxon>Exophiala</taxon>
    </lineage>
</organism>
<dbReference type="PANTHER" id="PTHR48229">
    <property type="entry name" value="CAIB/BAIF FAMILY ENZYME (AFU_ORTHOLOGUE AFUA_1G05360)-RELATED"/>
    <property type="match status" value="1"/>
</dbReference>
<dbReference type="Pfam" id="PF02515">
    <property type="entry name" value="CoA_transf_3"/>
    <property type="match status" value="1"/>
</dbReference>
<dbReference type="Gene3D" id="3.40.50.10540">
    <property type="entry name" value="Crotonobetainyl-coa:carnitine coa-transferase, domain 1"/>
    <property type="match status" value="1"/>
</dbReference>
<evidence type="ECO:0000256" key="1">
    <source>
        <dbReference type="ARBA" id="ARBA00008383"/>
    </source>
</evidence>
<keyword evidence="4" id="KW-1185">Reference proteome</keyword>
<dbReference type="AlphaFoldDB" id="A0AAN6I9P4"/>
<feature type="region of interest" description="Disordered" evidence="2">
    <location>
        <begin position="584"/>
        <end position="606"/>
    </location>
</feature>
<protein>
    <submittedName>
        <fullName evidence="3">Alpha-methylacyl-CoA racemase</fullName>
    </submittedName>
</protein>
<comment type="caution">
    <text evidence="3">The sequence shown here is derived from an EMBL/GenBank/DDBJ whole genome shotgun (WGS) entry which is preliminary data.</text>
</comment>
<reference evidence="3" key="1">
    <citation type="journal article" date="2022" name="bioRxiv">
        <title>Deciphering the potential niche of two novel black yeast fungi from a biological soil crust based on their genomes, phenotypes, and melanin regulation.</title>
        <authorList>
            <consortium name="DOE Joint Genome Institute"/>
            <person name="Carr E.C."/>
            <person name="Barton Q."/>
            <person name="Grambo S."/>
            <person name="Sullivan M."/>
            <person name="Renfro C.M."/>
            <person name="Kuo A."/>
            <person name="Pangilinan J."/>
            <person name="Lipzen A."/>
            <person name="Keymanesh K."/>
            <person name="Savage E."/>
            <person name="Barry K."/>
            <person name="Grigoriev I.V."/>
            <person name="Riekhof W.R."/>
            <person name="Harris S.S."/>
        </authorList>
    </citation>
    <scope>NUCLEOTIDE SEQUENCE</scope>
    <source>
        <strain evidence="3">JF 03-4F</strain>
    </source>
</reference>
<accession>A0AAN6I9P4</accession>
<evidence type="ECO:0000313" key="4">
    <source>
        <dbReference type="Proteomes" id="UP001203852"/>
    </source>
</evidence>
<dbReference type="InterPro" id="IPR023606">
    <property type="entry name" value="CoA-Trfase_III_dom_1_sf"/>
</dbReference>